<comment type="subcellular location">
    <subcellularLocation>
        <location evidence="1">Cell membrane</location>
        <topology evidence="1">Multi-pass membrane protein</topology>
    </subcellularLocation>
</comment>
<evidence type="ECO:0000256" key="7">
    <source>
        <dbReference type="SAM" id="MobiDB-lite"/>
    </source>
</evidence>
<evidence type="ECO:0000256" key="6">
    <source>
        <dbReference type="ARBA" id="ARBA00023136"/>
    </source>
</evidence>
<dbReference type="RefSeq" id="WP_229874005.1">
    <property type="nucleotide sequence ID" value="NZ_BMVP01000013.1"/>
</dbReference>
<dbReference type="Proteomes" id="UP000642673">
    <property type="component" value="Unassembled WGS sequence"/>
</dbReference>
<keyword evidence="5 8" id="KW-1133">Transmembrane helix</keyword>
<feature type="transmembrane region" description="Helical" evidence="8">
    <location>
        <begin position="141"/>
        <end position="164"/>
    </location>
</feature>
<sequence length="440" mass="45587">MSTDIRTAETADAAAEPQARPAAEAAGKAAGKAAEAAERAAVWATFKESTPAVKTVLAGVLVNRLSGFLQLFLVLFLTDTGHSKGRTVIALGVYGAGAVAGSLVGGTLAERLGIRRATVLSMSSTAVLTAALLYLPDFTLLLGAIALVSLGAQLFRPASATLLADQTDGDRQIMIFAMYRFGLNVGATAAPLLGYALYNAGGHSYTLLFWGEAVIALAYALVARATLPAKTAQHPAATAATAVPAGARGGYAAVLRDRRYLLYLTAAFCHAAVYTQYLSTLPLYMKDAGMALFWYTFAVALNGLIVIAFELLVTKVSQRWPLKITVGLGFALVGAGVACYGLPIGPAAVVIGTLVWSLGEILGGPAVFAYPAGAGPEPLRSRYIGSFQFMFGLGSALGPMAGTWLFLQFGALVWPLVGACSLLATACGLVAVRDRRSPTA</sequence>
<feature type="transmembrane region" description="Helical" evidence="8">
    <location>
        <begin position="88"/>
        <end position="105"/>
    </location>
</feature>
<keyword evidence="11" id="KW-1185">Reference proteome</keyword>
<feature type="transmembrane region" description="Helical" evidence="8">
    <location>
        <begin position="383"/>
        <end position="406"/>
    </location>
</feature>
<dbReference type="Pfam" id="PF07690">
    <property type="entry name" value="MFS_1"/>
    <property type="match status" value="1"/>
</dbReference>
<evidence type="ECO:0000256" key="3">
    <source>
        <dbReference type="ARBA" id="ARBA00022475"/>
    </source>
</evidence>
<feature type="transmembrane region" description="Helical" evidence="8">
    <location>
        <begin position="349"/>
        <end position="371"/>
    </location>
</feature>
<evidence type="ECO:0000256" key="1">
    <source>
        <dbReference type="ARBA" id="ARBA00004651"/>
    </source>
</evidence>
<dbReference type="InterPro" id="IPR011701">
    <property type="entry name" value="MFS"/>
</dbReference>
<evidence type="ECO:0000256" key="5">
    <source>
        <dbReference type="ARBA" id="ARBA00022989"/>
    </source>
</evidence>
<feature type="transmembrane region" description="Helical" evidence="8">
    <location>
        <begin position="291"/>
        <end position="312"/>
    </location>
</feature>
<feature type="region of interest" description="Disordered" evidence="7">
    <location>
        <begin position="1"/>
        <end position="27"/>
    </location>
</feature>
<feature type="compositionally biased region" description="Low complexity" evidence="7">
    <location>
        <begin position="8"/>
        <end position="27"/>
    </location>
</feature>
<gene>
    <name evidence="10" type="ORF">GCM10010347_53140</name>
</gene>
<feature type="transmembrane region" description="Helical" evidence="8">
    <location>
        <begin position="56"/>
        <end position="76"/>
    </location>
</feature>
<dbReference type="PANTHER" id="PTHR23517">
    <property type="entry name" value="RESISTANCE PROTEIN MDTM, PUTATIVE-RELATED-RELATED"/>
    <property type="match status" value="1"/>
</dbReference>
<feature type="transmembrane region" description="Helical" evidence="8">
    <location>
        <begin position="324"/>
        <end position="343"/>
    </location>
</feature>
<evidence type="ECO:0000313" key="11">
    <source>
        <dbReference type="Proteomes" id="UP000642673"/>
    </source>
</evidence>
<keyword evidence="4 8" id="KW-0812">Transmembrane</keyword>
<feature type="domain" description="Major facilitator superfamily (MFS) profile" evidence="9">
    <location>
        <begin position="51"/>
        <end position="436"/>
    </location>
</feature>
<keyword evidence="3" id="KW-1003">Cell membrane</keyword>
<feature type="transmembrane region" description="Helical" evidence="8">
    <location>
        <begin position="176"/>
        <end position="198"/>
    </location>
</feature>
<dbReference type="InterPro" id="IPR036259">
    <property type="entry name" value="MFS_trans_sf"/>
</dbReference>
<feature type="transmembrane region" description="Helical" evidence="8">
    <location>
        <begin position="412"/>
        <end position="432"/>
    </location>
</feature>
<dbReference type="InterPro" id="IPR020846">
    <property type="entry name" value="MFS_dom"/>
</dbReference>
<reference evidence="11" key="1">
    <citation type="journal article" date="2019" name="Int. J. Syst. Evol. Microbiol.">
        <title>The Global Catalogue of Microorganisms (GCM) 10K type strain sequencing project: providing services to taxonomists for standard genome sequencing and annotation.</title>
        <authorList>
            <consortium name="The Broad Institute Genomics Platform"/>
            <consortium name="The Broad Institute Genome Sequencing Center for Infectious Disease"/>
            <person name="Wu L."/>
            <person name="Ma J."/>
        </authorList>
    </citation>
    <scope>NUCLEOTIDE SEQUENCE [LARGE SCALE GENOMIC DNA]</scope>
    <source>
        <strain evidence="11">JCM 4738</strain>
    </source>
</reference>
<feature type="transmembrane region" description="Helical" evidence="8">
    <location>
        <begin position="204"/>
        <end position="222"/>
    </location>
</feature>
<evidence type="ECO:0000259" key="9">
    <source>
        <dbReference type="PROSITE" id="PS50850"/>
    </source>
</evidence>
<dbReference type="SUPFAM" id="SSF103473">
    <property type="entry name" value="MFS general substrate transporter"/>
    <property type="match status" value="1"/>
</dbReference>
<dbReference type="PROSITE" id="PS50850">
    <property type="entry name" value="MFS"/>
    <property type="match status" value="1"/>
</dbReference>
<organism evidence="10 11">
    <name type="scientific">Streptomyces cirratus</name>
    <dbReference type="NCBI Taxonomy" id="68187"/>
    <lineage>
        <taxon>Bacteria</taxon>
        <taxon>Bacillati</taxon>
        <taxon>Actinomycetota</taxon>
        <taxon>Actinomycetes</taxon>
        <taxon>Kitasatosporales</taxon>
        <taxon>Streptomycetaceae</taxon>
        <taxon>Streptomyces</taxon>
    </lineage>
</organism>
<evidence type="ECO:0000256" key="8">
    <source>
        <dbReference type="SAM" id="Phobius"/>
    </source>
</evidence>
<keyword evidence="2" id="KW-0813">Transport</keyword>
<dbReference type="PANTHER" id="PTHR23517:SF2">
    <property type="entry name" value="MULTIDRUG RESISTANCE PROTEIN MDTH"/>
    <property type="match status" value="1"/>
</dbReference>
<name>A0ABQ3F4T5_9ACTN</name>
<dbReference type="InterPro" id="IPR050171">
    <property type="entry name" value="MFS_Transporters"/>
</dbReference>
<dbReference type="EMBL" id="BMVP01000013">
    <property type="protein sequence ID" value="GHB76002.1"/>
    <property type="molecule type" value="Genomic_DNA"/>
</dbReference>
<evidence type="ECO:0000256" key="2">
    <source>
        <dbReference type="ARBA" id="ARBA00022448"/>
    </source>
</evidence>
<evidence type="ECO:0000313" key="10">
    <source>
        <dbReference type="EMBL" id="GHB76002.1"/>
    </source>
</evidence>
<dbReference type="Gene3D" id="1.20.1250.20">
    <property type="entry name" value="MFS general substrate transporter like domains"/>
    <property type="match status" value="1"/>
</dbReference>
<keyword evidence="6 8" id="KW-0472">Membrane</keyword>
<proteinExistence type="predicted"/>
<accession>A0ABQ3F4T5</accession>
<comment type="caution">
    <text evidence="10">The sequence shown here is derived from an EMBL/GenBank/DDBJ whole genome shotgun (WGS) entry which is preliminary data.</text>
</comment>
<feature type="transmembrane region" description="Helical" evidence="8">
    <location>
        <begin position="260"/>
        <end position="279"/>
    </location>
</feature>
<protein>
    <submittedName>
        <fullName evidence="10">MFS transporter</fullName>
    </submittedName>
</protein>
<evidence type="ECO:0000256" key="4">
    <source>
        <dbReference type="ARBA" id="ARBA00022692"/>
    </source>
</evidence>